<dbReference type="SUPFAM" id="SSF56349">
    <property type="entry name" value="DNA breaking-rejoining enzymes"/>
    <property type="match status" value="1"/>
</dbReference>
<name>A0A5J4WJN5_9EUKA</name>
<evidence type="ECO:0008006" key="4">
    <source>
        <dbReference type="Google" id="ProtNLM"/>
    </source>
</evidence>
<dbReference type="Proteomes" id="UP000324800">
    <property type="component" value="Unassembled WGS sequence"/>
</dbReference>
<feature type="region of interest" description="Disordered" evidence="1">
    <location>
        <begin position="222"/>
        <end position="260"/>
    </location>
</feature>
<dbReference type="GO" id="GO:0003677">
    <property type="term" value="F:DNA binding"/>
    <property type="evidence" value="ECO:0007669"/>
    <property type="project" value="InterPro"/>
</dbReference>
<evidence type="ECO:0000256" key="1">
    <source>
        <dbReference type="SAM" id="MobiDB-lite"/>
    </source>
</evidence>
<sequence length="297" mass="33843">MGEMAIIDPLLSIIDDEEHTATVCIPQKQSRKRERYDVSRTNDPKMFPAQTFFVLLERLGDHFQHSPTNFLNLFWTENWKQADQKYISIRLERLVQTLGINGATVNIIRHASSTELAARGFDGMKINIFAHHTSKSKTNQQFYIFTINMEQDFIASSLVKNHGEKQTTQIISKQRGGSRVSEGDGLQQSLLGDDLQLSPQEILASPLSIQIISTQPIVEAESLNDHKSSKRQKSQMWKDDQDVEPQEEAQDSSMTKDSDRATCIQKTPNNFIIFTTIKQLIFIIKYISSQQSESDYG</sequence>
<comment type="caution">
    <text evidence="2">The sequence shown here is derived from an EMBL/GenBank/DDBJ whole genome shotgun (WGS) entry which is preliminary data.</text>
</comment>
<protein>
    <recommendedName>
        <fullName evidence="4">Tyr recombinase domain-containing protein</fullName>
    </recommendedName>
</protein>
<gene>
    <name evidence="2" type="ORF">EZS28_009948</name>
</gene>
<evidence type="ECO:0000313" key="2">
    <source>
        <dbReference type="EMBL" id="KAA6394525.1"/>
    </source>
</evidence>
<dbReference type="EMBL" id="SNRW01001921">
    <property type="protein sequence ID" value="KAA6394525.1"/>
    <property type="molecule type" value="Genomic_DNA"/>
</dbReference>
<feature type="compositionally biased region" description="Acidic residues" evidence="1">
    <location>
        <begin position="241"/>
        <end position="250"/>
    </location>
</feature>
<reference evidence="2 3" key="1">
    <citation type="submission" date="2019-03" db="EMBL/GenBank/DDBJ databases">
        <title>Single cell metagenomics reveals metabolic interactions within the superorganism composed of flagellate Streblomastix strix and complex community of Bacteroidetes bacteria on its surface.</title>
        <authorList>
            <person name="Treitli S.C."/>
            <person name="Kolisko M."/>
            <person name="Husnik F."/>
            <person name="Keeling P."/>
            <person name="Hampl V."/>
        </authorList>
    </citation>
    <scope>NUCLEOTIDE SEQUENCE [LARGE SCALE GENOMIC DNA]</scope>
    <source>
        <strain evidence="2">ST1C</strain>
    </source>
</reference>
<dbReference type="AlphaFoldDB" id="A0A5J4WJN5"/>
<organism evidence="2 3">
    <name type="scientific">Streblomastix strix</name>
    <dbReference type="NCBI Taxonomy" id="222440"/>
    <lineage>
        <taxon>Eukaryota</taxon>
        <taxon>Metamonada</taxon>
        <taxon>Preaxostyla</taxon>
        <taxon>Oxymonadida</taxon>
        <taxon>Streblomastigidae</taxon>
        <taxon>Streblomastix</taxon>
    </lineage>
</organism>
<evidence type="ECO:0000313" key="3">
    <source>
        <dbReference type="Proteomes" id="UP000324800"/>
    </source>
</evidence>
<proteinExistence type="predicted"/>
<dbReference type="InterPro" id="IPR011010">
    <property type="entry name" value="DNA_brk_join_enz"/>
</dbReference>
<accession>A0A5J4WJN5</accession>